<evidence type="ECO:0000313" key="3">
    <source>
        <dbReference type="EMBL" id="BBE18900.1"/>
    </source>
</evidence>
<dbReference type="InterPro" id="IPR052723">
    <property type="entry name" value="Acyl-CoA_thioesterase_PaaI"/>
</dbReference>
<keyword evidence="1" id="KW-0378">Hydrolase</keyword>
<organism evidence="3 4">
    <name type="scientific">Aquipluma nitroreducens</name>
    <dbReference type="NCBI Taxonomy" id="2010828"/>
    <lineage>
        <taxon>Bacteria</taxon>
        <taxon>Pseudomonadati</taxon>
        <taxon>Bacteroidota</taxon>
        <taxon>Bacteroidia</taxon>
        <taxon>Marinilabiliales</taxon>
        <taxon>Prolixibacteraceae</taxon>
        <taxon>Aquipluma</taxon>
    </lineage>
</organism>
<protein>
    <submittedName>
        <fullName evidence="3">Phenylacetic acid degradation protein PaaD, thioesterase</fullName>
    </submittedName>
</protein>
<reference evidence="3" key="1">
    <citation type="journal article" date="2020" name="Int. J. Syst. Evol. Microbiol.">
        <title>Aquipluma nitroreducens gen. nov. sp. nov., a novel facultatively anaerobic bacterium isolated from a freshwater lake.</title>
        <authorList>
            <person name="Watanabe M."/>
            <person name="Kojima H."/>
            <person name="Fukui M."/>
        </authorList>
    </citation>
    <scope>NUCLEOTIDE SEQUENCE</scope>
    <source>
        <strain evidence="3">MeG22</strain>
    </source>
</reference>
<dbReference type="SUPFAM" id="SSF54637">
    <property type="entry name" value="Thioesterase/thiol ester dehydrase-isomerase"/>
    <property type="match status" value="1"/>
</dbReference>
<dbReference type="Gene3D" id="3.10.129.10">
    <property type="entry name" value="Hotdog Thioesterase"/>
    <property type="match status" value="1"/>
</dbReference>
<evidence type="ECO:0000313" key="4">
    <source>
        <dbReference type="Proteomes" id="UP001193389"/>
    </source>
</evidence>
<keyword evidence="4" id="KW-1185">Reference proteome</keyword>
<feature type="domain" description="Thioesterase" evidence="2">
    <location>
        <begin position="50"/>
        <end position="120"/>
    </location>
</feature>
<dbReference type="GO" id="GO:0016289">
    <property type="term" value="F:acyl-CoA hydrolase activity"/>
    <property type="evidence" value="ECO:0007669"/>
    <property type="project" value="TreeGrafter"/>
</dbReference>
<gene>
    <name evidence="3" type="ORF">AQPE_3070</name>
</gene>
<dbReference type="PANTHER" id="PTHR42856:SF1">
    <property type="entry name" value="ACYL-COENZYME A THIOESTERASE PAAI"/>
    <property type="match status" value="1"/>
</dbReference>
<dbReference type="InterPro" id="IPR003736">
    <property type="entry name" value="PAAI_dom"/>
</dbReference>
<dbReference type="RefSeq" id="WP_318347195.1">
    <property type="nucleotide sequence ID" value="NZ_AP018694.1"/>
</dbReference>
<dbReference type="CDD" id="cd03443">
    <property type="entry name" value="PaaI_thioesterase"/>
    <property type="match status" value="1"/>
</dbReference>
<dbReference type="KEGG" id="anf:AQPE_3070"/>
<name>A0A5K7SBG0_9BACT</name>
<accession>A0A5K7SBG0</accession>
<evidence type="ECO:0000256" key="1">
    <source>
        <dbReference type="ARBA" id="ARBA00022801"/>
    </source>
</evidence>
<dbReference type="InterPro" id="IPR006683">
    <property type="entry name" value="Thioestr_dom"/>
</dbReference>
<dbReference type="AlphaFoldDB" id="A0A5K7SBG0"/>
<dbReference type="Pfam" id="PF03061">
    <property type="entry name" value="4HBT"/>
    <property type="match status" value="1"/>
</dbReference>
<proteinExistence type="predicted"/>
<sequence length="133" mass="14175">MEQRIKKLEQLLLNDRFASSNDIHLVSIGKGEATAEMTVTEKHLNGVNIIQGGALFTLADFAFAAASNSHGRIAVAANATINFFKGVSSGKLTANAKEHSSGKTLATYIVDITDEDGNKIALFNGTAFLKGEY</sequence>
<dbReference type="InterPro" id="IPR029069">
    <property type="entry name" value="HotDog_dom_sf"/>
</dbReference>
<dbReference type="NCBIfam" id="TIGR00369">
    <property type="entry name" value="unchar_dom_1"/>
    <property type="match status" value="1"/>
</dbReference>
<dbReference type="PANTHER" id="PTHR42856">
    <property type="entry name" value="ACYL-COENZYME A THIOESTERASE PAAI"/>
    <property type="match status" value="1"/>
</dbReference>
<evidence type="ECO:0000259" key="2">
    <source>
        <dbReference type="Pfam" id="PF03061"/>
    </source>
</evidence>
<dbReference type="EMBL" id="AP018694">
    <property type="protein sequence ID" value="BBE18900.1"/>
    <property type="molecule type" value="Genomic_DNA"/>
</dbReference>
<dbReference type="Proteomes" id="UP001193389">
    <property type="component" value="Chromosome"/>
</dbReference>